<dbReference type="InterPro" id="IPR004358">
    <property type="entry name" value="Sig_transdc_His_kin-like_C"/>
</dbReference>
<dbReference type="AlphaFoldDB" id="A0A9Q9BY85"/>
<keyword evidence="9" id="KW-0067">ATP-binding</keyword>
<keyword evidence="6 15" id="KW-0812">Transmembrane</keyword>
<evidence type="ECO:0000256" key="1">
    <source>
        <dbReference type="ARBA" id="ARBA00000085"/>
    </source>
</evidence>
<protein>
    <recommendedName>
        <fullName evidence="3">histidine kinase</fullName>
        <ecNumber evidence="3">2.7.13.3</ecNumber>
    </recommendedName>
    <alternativeName>
        <fullName evidence="13">Glycopeptide resistance-associated protein S</fullName>
    </alternativeName>
</protein>
<evidence type="ECO:0000256" key="11">
    <source>
        <dbReference type="ARBA" id="ARBA00023012"/>
    </source>
</evidence>
<keyword evidence="11" id="KW-0902">Two-component regulatory system</keyword>
<keyword evidence="7" id="KW-0547">Nucleotide-binding</keyword>
<dbReference type="GO" id="GO:0004721">
    <property type="term" value="F:phosphoprotein phosphatase activity"/>
    <property type="evidence" value="ECO:0007669"/>
    <property type="project" value="TreeGrafter"/>
</dbReference>
<keyword evidence="8 17" id="KW-0418">Kinase</keyword>
<evidence type="ECO:0000256" key="12">
    <source>
        <dbReference type="ARBA" id="ARBA00023136"/>
    </source>
</evidence>
<evidence type="ECO:0000256" key="13">
    <source>
        <dbReference type="ARBA" id="ARBA00042987"/>
    </source>
</evidence>
<dbReference type="GO" id="GO:0005524">
    <property type="term" value="F:ATP binding"/>
    <property type="evidence" value="ECO:0007669"/>
    <property type="project" value="UniProtKB-KW"/>
</dbReference>
<keyword evidence="4" id="KW-1003">Cell membrane</keyword>
<dbReference type="Pfam" id="PF02518">
    <property type="entry name" value="HATPase_c"/>
    <property type="match status" value="1"/>
</dbReference>
<dbReference type="Gene3D" id="3.30.565.10">
    <property type="entry name" value="Histidine kinase-like ATPase, C-terminal domain"/>
    <property type="match status" value="1"/>
</dbReference>
<organism evidence="17 18">
    <name type="scientific">Macrococcus equipercicus</name>
    <dbReference type="NCBI Taxonomy" id="69967"/>
    <lineage>
        <taxon>Bacteria</taxon>
        <taxon>Bacillati</taxon>
        <taxon>Bacillota</taxon>
        <taxon>Bacilli</taxon>
        <taxon>Bacillales</taxon>
        <taxon>Staphylococcaceae</taxon>
        <taxon>Macrococcus</taxon>
    </lineage>
</organism>
<dbReference type="PRINTS" id="PR00344">
    <property type="entry name" value="BCTRLSENSOR"/>
</dbReference>
<evidence type="ECO:0000256" key="5">
    <source>
        <dbReference type="ARBA" id="ARBA00022679"/>
    </source>
</evidence>
<evidence type="ECO:0000256" key="10">
    <source>
        <dbReference type="ARBA" id="ARBA00022989"/>
    </source>
</evidence>
<dbReference type="InterPro" id="IPR005467">
    <property type="entry name" value="His_kinase_dom"/>
</dbReference>
<dbReference type="PROSITE" id="PS50109">
    <property type="entry name" value="HIS_KIN"/>
    <property type="match status" value="1"/>
</dbReference>
<reference evidence="17" key="1">
    <citation type="submission" date="2021-04" db="EMBL/GenBank/DDBJ databases">
        <title>Complete Genome Sequences of Macrococcus spp. from dog and cattle.</title>
        <authorList>
            <person name="Schwendener S."/>
            <person name="Perreten V."/>
        </authorList>
    </citation>
    <scope>NUCLEOTIDE SEQUENCE</scope>
    <source>
        <strain evidence="17">Epi0143-OL</strain>
    </source>
</reference>
<evidence type="ECO:0000256" key="8">
    <source>
        <dbReference type="ARBA" id="ARBA00022777"/>
    </source>
</evidence>
<dbReference type="PANTHER" id="PTHR45453">
    <property type="entry name" value="PHOSPHATE REGULON SENSOR PROTEIN PHOR"/>
    <property type="match status" value="1"/>
</dbReference>
<dbReference type="EC" id="2.7.13.3" evidence="3"/>
<sequence>MIGLTLLLFLSIFILFDLPLDVYIIAASIVLFISVIYWIIAFITFKKEMKLADELRENQALLKQLRNEHNDYRDEVESYFLLWVHQMKTPITAVKLLLEHPDDDMISLVRQEVLQIDNYTNLTLSYLKLMNTTTDMTFSQVKLDDLILPLLKKYSILFIHYHTKLHYEPIDDFVLTDARWSSIMVDQLLNNALKYARGGDIWITFDNREHQLDIRDNGVGISDTDLPKIFDRGFSGFNGRLNDKSSGLGLYITSTVGRRLNQPVTVKSNAGQGSTFTIHFKSPQSNLSFL</sequence>
<evidence type="ECO:0000313" key="17">
    <source>
        <dbReference type="EMBL" id="UTH14872.1"/>
    </source>
</evidence>
<feature type="coiled-coil region" evidence="14">
    <location>
        <begin position="48"/>
        <end position="82"/>
    </location>
</feature>
<comment type="subcellular location">
    <subcellularLocation>
        <location evidence="2">Cell membrane</location>
        <topology evidence="2">Multi-pass membrane protein</topology>
    </subcellularLocation>
</comment>
<evidence type="ECO:0000256" key="14">
    <source>
        <dbReference type="SAM" id="Coils"/>
    </source>
</evidence>
<keyword evidence="5" id="KW-0808">Transferase</keyword>
<evidence type="ECO:0000256" key="7">
    <source>
        <dbReference type="ARBA" id="ARBA00022741"/>
    </source>
</evidence>
<dbReference type="PANTHER" id="PTHR45453:SF2">
    <property type="entry name" value="HISTIDINE KINASE"/>
    <property type="match status" value="1"/>
</dbReference>
<accession>A0A9Q9BY85</accession>
<dbReference type="InterPro" id="IPR003594">
    <property type="entry name" value="HATPase_dom"/>
</dbReference>
<dbReference type="GO" id="GO:0000155">
    <property type="term" value="F:phosphorelay sensor kinase activity"/>
    <property type="evidence" value="ECO:0007669"/>
    <property type="project" value="TreeGrafter"/>
</dbReference>
<dbReference type="EMBL" id="CP073809">
    <property type="protein sequence ID" value="UTH14872.1"/>
    <property type="molecule type" value="Genomic_DNA"/>
</dbReference>
<evidence type="ECO:0000256" key="3">
    <source>
        <dbReference type="ARBA" id="ARBA00012438"/>
    </source>
</evidence>
<evidence type="ECO:0000259" key="16">
    <source>
        <dbReference type="PROSITE" id="PS50109"/>
    </source>
</evidence>
<dbReference type="InterPro" id="IPR050351">
    <property type="entry name" value="BphY/WalK/GraS-like"/>
</dbReference>
<evidence type="ECO:0000256" key="9">
    <source>
        <dbReference type="ARBA" id="ARBA00022840"/>
    </source>
</evidence>
<dbReference type="SMART" id="SM00387">
    <property type="entry name" value="HATPase_c"/>
    <property type="match status" value="1"/>
</dbReference>
<evidence type="ECO:0000256" key="2">
    <source>
        <dbReference type="ARBA" id="ARBA00004651"/>
    </source>
</evidence>
<keyword evidence="10 15" id="KW-1133">Transmembrane helix</keyword>
<evidence type="ECO:0000256" key="6">
    <source>
        <dbReference type="ARBA" id="ARBA00022692"/>
    </source>
</evidence>
<comment type="catalytic activity">
    <reaction evidence="1">
        <text>ATP + protein L-histidine = ADP + protein N-phospho-L-histidine.</text>
        <dbReference type="EC" id="2.7.13.3"/>
    </reaction>
</comment>
<feature type="transmembrane region" description="Helical" evidence="15">
    <location>
        <begin position="25"/>
        <end position="45"/>
    </location>
</feature>
<evidence type="ECO:0000256" key="4">
    <source>
        <dbReference type="ARBA" id="ARBA00022475"/>
    </source>
</evidence>
<dbReference type="Proteomes" id="UP001057381">
    <property type="component" value="Chromosome"/>
</dbReference>
<name>A0A9Q9BY85_9STAP</name>
<evidence type="ECO:0000256" key="15">
    <source>
        <dbReference type="SAM" id="Phobius"/>
    </source>
</evidence>
<dbReference type="InterPro" id="IPR036890">
    <property type="entry name" value="HATPase_C_sf"/>
</dbReference>
<dbReference type="SUPFAM" id="SSF55874">
    <property type="entry name" value="ATPase domain of HSP90 chaperone/DNA topoisomerase II/histidine kinase"/>
    <property type="match status" value="1"/>
</dbReference>
<gene>
    <name evidence="17" type="ORF">KFV11_05385</name>
</gene>
<dbReference type="KEGG" id="mequ:KFV11_05385"/>
<keyword evidence="14" id="KW-0175">Coiled coil</keyword>
<evidence type="ECO:0000313" key="18">
    <source>
        <dbReference type="Proteomes" id="UP001057381"/>
    </source>
</evidence>
<keyword evidence="12 15" id="KW-0472">Membrane</keyword>
<dbReference type="GO" id="GO:0016036">
    <property type="term" value="P:cellular response to phosphate starvation"/>
    <property type="evidence" value="ECO:0007669"/>
    <property type="project" value="TreeGrafter"/>
</dbReference>
<feature type="domain" description="Histidine kinase" evidence="16">
    <location>
        <begin position="82"/>
        <end position="284"/>
    </location>
</feature>
<dbReference type="GO" id="GO:0005886">
    <property type="term" value="C:plasma membrane"/>
    <property type="evidence" value="ECO:0007669"/>
    <property type="project" value="UniProtKB-SubCell"/>
</dbReference>
<proteinExistence type="predicted"/>